<keyword evidence="3" id="KW-0804">Transcription</keyword>
<sequence length="217" mass="24378">MAIVKFESFLKRVFEATGISSQTELASALNINRSAITQARKKDSIPDKWILKLYKTFGLSPDWVESGSGPTFLKKSTPDDSMFQNIPKVRARLSAGGGSFEVGSEIEGYYAFRKDWLTTKGNIKKMVLMDIFGNSMEPELKDGDTILIDESQKDILAGAVYAVGVDDTIMVKRLEKHPNKLVLLSDNKDYSPIYLQPSEIDSVRIIGKVIWICREFR</sequence>
<dbReference type="InterPro" id="IPR036286">
    <property type="entry name" value="LexA/Signal_pep-like_sf"/>
</dbReference>
<dbReference type="InterPro" id="IPR001387">
    <property type="entry name" value="Cro/C1-type_HTH"/>
</dbReference>
<protein>
    <submittedName>
        <fullName evidence="5">Helix-turn-helix transcriptional regulator</fullName>
    </submittedName>
</protein>
<gene>
    <name evidence="5" type="ORF">H8D96_19710</name>
</gene>
<dbReference type="SUPFAM" id="SSF51306">
    <property type="entry name" value="LexA/Signal peptidase"/>
    <property type="match status" value="1"/>
</dbReference>
<dbReference type="InterPro" id="IPR010982">
    <property type="entry name" value="Lambda_DNA-bd_dom_sf"/>
</dbReference>
<dbReference type="SUPFAM" id="SSF47413">
    <property type="entry name" value="lambda repressor-like DNA-binding domains"/>
    <property type="match status" value="1"/>
</dbReference>
<dbReference type="GO" id="GO:0045892">
    <property type="term" value="P:negative regulation of DNA-templated transcription"/>
    <property type="evidence" value="ECO:0007669"/>
    <property type="project" value="InterPro"/>
</dbReference>
<dbReference type="InterPro" id="IPR015927">
    <property type="entry name" value="Peptidase_S24_S26A/B/C"/>
</dbReference>
<evidence type="ECO:0000256" key="2">
    <source>
        <dbReference type="ARBA" id="ARBA00023125"/>
    </source>
</evidence>
<keyword evidence="1" id="KW-0805">Transcription regulation</keyword>
<comment type="caution">
    <text evidence="5">The sequence shown here is derived from an EMBL/GenBank/DDBJ whole genome shotgun (WGS) entry which is preliminary data.</text>
</comment>
<feature type="domain" description="HTH cro/C1-type" evidence="4">
    <location>
        <begin position="21"/>
        <end position="64"/>
    </location>
</feature>
<dbReference type="Pfam" id="PF07022">
    <property type="entry name" value="Phage_CI_repr"/>
    <property type="match status" value="1"/>
</dbReference>
<evidence type="ECO:0000259" key="4">
    <source>
        <dbReference type="PROSITE" id="PS50943"/>
    </source>
</evidence>
<reference evidence="5 6" key="1">
    <citation type="submission" date="2020-08" db="EMBL/GenBank/DDBJ databases">
        <title>Bridging the membrane lipid divide: bacteria of the FCB group superphylum have the potential to synthesize archaeal ether lipids.</title>
        <authorList>
            <person name="Villanueva L."/>
            <person name="Von Meijenfeldt F.A.B."/>
            <person name="Westbye A.B."/>
            <person name="Yadav S."/>
            <person name="Hopmans E.C."/>
            <person name="Dutilh B.E."/>
            <person name="Sinninghe Damste J.S."/>
        </authorList>
    </citation>
    <scope>NUCLEOTIDE SEQUENCE [LARGE SCALE GENOMIC DNA]</scope>
    <source>
        <strain evidence="5">NIOZ-UU17</strain>
    </source>
</reference>
<dbReference type="Pfam" id="PF00717">
    <property type="entry name" value="Peptidase_S24"/>
    <property type="match status" value="1"/>
</dbReference>
<evidence type="ECO:0000256" key="1">
    <source>
        <dbReference type="ARBA" id="ARBA00023015"/>
    </source>
</evidence>
<dbReference type="GO" id="GO:0003677">
    <property type="term" value="F:DNA binding"/>
    <property type="evidence" value="ECO:0007669"/>
    <property type="project" value="UniProtKB-KW"/>
</dbReference>
<dbReference type="Proteomes" id="UP000605201">
    <property type="component" value="Unassembled WGS sequence"/>
</dbReference>
<proteinExistence type="predicted"/>
<organism evidence="5 6">
    <name type="scientific">Candidatus Desulfatibia vada</name>
    <dbReference type="NCBI Taxonomy" id="2841696"/>
    <lineage>
        <taxon>Bacteria</taxon>
        <taxon>Pseudomonadati</taxon>
        <taxon>Thermodesulfobacteriota</taxon>
        <taxon>Desulfobacteria</taxon>
        <taxon>Desulfobacterales</taxon>
        <taxon>Desulfobacterales incertae sedis</taxon>
        <taxon>Candidatus Desulfatibia</taxon>
    </lineage>
</organism>
<evidence type="ECO:0000256" key="3">
    <source>
        <dbReference type="ARBA" id="ARBA00023163"/>
    </source>
</evidence>
<dbReference type="CDD" id="cd06529">
    <property type="entry name" value="S24_LexA-like"/>
    <property type="match status" value="1"/>
</dbReference>
<dbReference type="Gene3D" id="1.10.260.40">
    <property type="entry name" value="lambda repressor-like DNA-binding domains"/>
    <property type="match status" value="1"/>
</dbReference>
<dbReference type="PROSITE" id="PS50943">
    <property type="entry name" value="HTH_CROC1"/>
    <property type="match status" value="1"/>
</dbReference>
<dbReference type="PANTHER" id="PTHR40661:SF3">
    <property type="entry name" value="FELS-1 PROPHAGE TRANSCRIPTIONAL REGULATOR"/>
    <property type="match status" value="1"/>
</dbReference>
<dbReference type="EMBL" id="JACNIG010000390">
    <property type="protein sequence ID" value="MBC8434140.1"/>
    <property type="molecule type" value="Genomic_DNA"/>
</dbReference>
<dbReference type="InterPro" id="IPR010744">
    <property type="entry name" value="Phage_CI_N"/>
</dbReference>
<dbReference type="Gene3D" id="2.10.109.10">
    <property type="entry name" value="Umud Fragment, subunit A"/>
    <property type="match status" value="1"/>
</dbReference>
<name>A0A8J6P325_9BACT</name>
<dbReference type="InterPro" id="IPR039418">
    <property type="entry name" value="LexA-like"/>
</dbReference>
<evidence type="ECO:0000313" key="5">
    <source>
        <dbReference type="EMBL" id="MBC8434140.1"/>
    </source>
</evidence>
<dbReference type="PANTHER" id="PTHR40661">
    <property type="match status" value="1"/>
</dbReference>
<keyword evidence="2" id="KW-0238">DNA-binding</keyword>
<evidence type="ECO:0000313" key="6">
    <source>
        <dbReference type="Proteomes" id="UP000605201"/>
    </source>
</evidence>
<accession>A0A8J6P325</accession>
<dbReference type="CDD" id="cd00093">
    <property type="entry name" value="HTH_XRE"/>
    <property type="match status" value="1"/>
</dbReference>
<dbReference type="AlphaFoldDB" id="A0A8J6P325"/>